<keyword evidence="3 10" id="KW-0444">Lipid biosynthesis</keyword>
<dbReference type="PANTHER" id="PTHR30100">
    <property type="entry name" value="FATTY ACID/PHOSPHOLIPID SYNTHESIS PROTEIN PLSX"/>
    <property type="match status" value="1"/>
</dbReference>
<comment type="subcellular location">
    <subcellularLocation>
        <location evidence="10">Cytoplasm</location>
    </subcellularLocation>
    <text evidence="10">Associated with the membrane possibly through PlsY.</text>
</comment>
<accession>A0ABU7REN3</accession>
<dbReference type="SUPFAM" id="SSF53659">
    <property type="entry name" value="Isocitrate/Isopropylmalate dehydrogenase-like"/>
    <property type="match status" value="1"/>
</dbReference>
<comment type="caution">
    <text evidence="11">The sequence shown here is derived from an EMBL/GenBank/DDBJ whole genome shotgun (WGS) entry which is preliminary data.</text>
</comment>
<evidence type="ECO:0000256" key="9">
    <source>
        <dbReference type="ARBA" id="ARBA00046608"/>
    </source>
</evidence>
<dbReference type="EC" id="2.3.1.274" evidence="8 10"/>
<dbReference type="EMBL" id="JAZGLY010000002">
    <property type="protein sequence ID" value="MEE6186449.1"/>
    <property type="molecule type" value="Genomic_DNA"/>
</dbReference>
<evidence type="ECO:0000256" key="6">
    <source>
        <dbReference type="ARBA" id="ARBA00023209"/>
    </source>
</evidence>
<gene>
    <name evidence="10 11" type="primary">plsX</name>
    <name evidence="11" type="ORF">V2H41_04105</name>
</gene>
<dbReference type="Gene3D" id="3.40.718.10">
    <property type="entry name" value="Isopropylmalate Dehydrogenase"/>
    <property type="match status" value="1"/>
</dbReference>
<comment type="pathway">
    <text evidence="10">Lipid metabolism; phospholipid metabolism.</text>
</comment>
<dbReference type="GO" id="GO:0043811">
    <property type="term" value="F:phosphate:acyl-[acyl carrier protein] acyltransferase activity"/>
    <property type="evidence" value="ECO:0007669"/>
    <property type="project" value="UniProtKB-EC"/>
</dbReference>
<dbReference type="RefSeq" id="WP_330973858.1">
    <property type="nucleotide sequence ID" value="NZ_JAZGLY010000002.1"/>
</dbReference>
<dbReference type="NCBIfam" id="TIGR00182">
    <property type="entry name" value="plsX"/>
    <property type="match status" value="1"/>
</dbReference>
<comment type="function">
    <text evidence="10">Catalyzes the reversible formation of acyl-phosphate (acyl-PO(4)) from acyl-[acyl-carrier-protein] (acyl-ACP). This enzyme utilizes acyl-ACP as fatty acyl donor, but not acyl-CoA.</text>
</comment>
<organism evidence="11 12">
    <name type="scientific">Niabella digestorum</name>
    <dbReference type="NCBI Taxonomy" id="3117701"/>
    <lineage>
        <taxon>Bacteria</taxon>
        <taxon>Pseudomonadati</taxon>
        <taxon>Bacteroidota</taxon>
        <taxon>Chitinophagia</taxon>
        <taxon>Chitinophagales</taxon>
        <taxon>Chitinophagaceae</taxon>
        <taxon>Niabella</taxon>
    </lineage>
</organism>
<sequence length="315" mass="34195">MNIGIDMMGGDYAPQEAVKGVKQYLLKNSFEQLHLVLFGNEEQLKPLLSENEVPQEKYTIQPTSQVIGMNEHPTKALKEKTDSSIAVGFQHLAAGKIDAFISAGNTGAMMVGAMFSIKVVEGVLRPTISSVIPKPDGSTGLLLDVGLNADCKPEHLNQFAVMGSVFCQYIFGVENPKVGLMNVGEEEGKGNILAQAAYPMLKSNKAINFIGNVEGRDVFRNQADVMVCEGFTGNVILKMAESIYDIAQEQQIDNPYLNRFNFEIYGGTPVLGVEKPVIIGHGISHATAFSNMIDVAVKMLNTDVLGKVKEAVQRI</sequence>
<reference evidence="11 12" key="1">
    <citation type="submission" date="2024-01" db="EMBL/GenBank/DDBJ databases">
        <title>Niabella digestum sp. nov., isolated from waste digestion system.</title>
        <authorList>
            <person name="Zhang L."/>
        </authorList>
    </citation>
    <scope>NUCLEOTIDE SEQUENCE [LARGE SCALE GENOMIC DNA]</scope>
    <source>
        <strain evidence="11 12">A18</strain>
    </source>
</reference>
<comment type="catalytic activity">
    <reaction evidence="1 10">
        <text>a fatty acyl-[ACP] + phosphate = an acyl phosphate + holo-[ACP]</text>
        <dbReference type="Rhea" id="RHEA:42292"/>
        <dbReference type="Rhea" id="RHEA-COMP:9685"/>
        <dbReference type="Rhea" id="RHEA-COMP:14125"/>
        <dbReference type="ChEBI" id="CHEBI:43474"/>
        <dbReference type="ChEBI" id="CHEBI:59918"/>
        <dbReference type="ChEBI" id="CHEBI:64479"/>
        <dbReference type="ChEBI" id="CHEBI:138651"/>
        <dbReference type="EC" id="2.3.1.274"/>
    </reaction>
</comment>
<keyword evidence="5 10" id="KW-0443">Lipid metabolism</keyword>
<keyword evidence="2 10" id="KW-0963">Cytoplasm</keyword>
<keyword evidence="12" id="KW-1185">Reference proteome</keyword>
<dbReference type="Proteomes" id="UP001357452">
    <property type="component" value="Unassembled WGS sequence"/>
</dbReference>
<evidence type="ECO:0000256" key="10">
    <source>
        <dbReference type="HAMAP-Rule" id="MF_00019"/>
    </source>
</evidence>
<dbReference type="PANTHER" id="PTHR30100:SF1">
    <property type="entry name" value="PHOSPHATE ACYLTRANSFERASE"/>
    <property type="match status" value="1"/>
</dbReference>
<keyword evidence="6 10" id="KW-0594">Phospholipid biosynthesis</keyword>
<evidence type="ECO:0000256" key="8">
    <source>
        <dbReference type="ARBA" id="ARBA00024069"/>
    </source>
</evidence>
<dbReference type="InterPro" id="IPR012281">
    <property type="entry name" value="Phospholipid_synth_PlsX-like"/>
</dbReference>
<evidence type="ECO:0000256" key="7">
    <source>
        <dbReference type="ARBA" id="ARBA00023264"/>
    </source>
</evidence>
<dbReference type="HAMAP" id="MF_00019">
    <property type="entry name" value="PlsX"/>
    <property type="match status" value="1"/>
</dbReference>
<evidence type="ECO:0000256" key="5">
    <source>
        <dbReference type="ARBA" id="ARBA00023098"/>
    </source>
</evidence>
<evidence type="ECO:0000256" key="2">
    <source>
        <dbReference type="ARBA" id="ARBA00022490"/>
    </source>
</evidence>
<evidence type="ECO:0000256" key="3">
    <source>
        <dbReference type="ARBA" id="ARBA00022516"/>
    </source>
</evidence>
<keyword evidence="7 10" id="KW-1208">Phospholipid metabolism</keyword>
<proteinExistence type="inferred from homology"/>
<evidence type="ECO:0000256" key="4">
    <source>
        <dbReference type="ARBA" id="ARBA00022679"/>
    </source>
</evidence>
<comment type="similarity">
    <text evidence="10">Belongs to the PlsX family.</text>
</comment>
<dbReference type="InterPro" id="IPR003664">
    <property type="entry name" value="FA_synthesis"/>
</dbReference>
<evidence type="ECO:0000313" key="11">
    <source>
        <dbReference type="EMBL" id="MEE6186449.1"/>
    </source>
</evidence>
<protein>
    <recommendedName>
        <fullName evidence="8 10">Phosphate acyltransferase</fullName>
        <ecNumber evidence="8 10">2.3.1.274</ecNumber>
    </recommendedName>
    <alternativeName>
        <fullName evidence="10">Acyl-ACP phosphotransacylase</fullName>
    </alternativeName>
    <alternativeName>
        <fullName evidence="10">Acyl-[acyl-carrier-protein]--phosphate acyltransferase</fullName>
    </alternativeName>
    <alternativeName>
        <fullName evidence="10">Phosphate-acyl-ACP acyltransferase</fullName>
    </alternativeName>
</protein>
<dbReference type="PIRSF" id="PIRSF002465">
    <property type="entry name" value="Phsphlp_syn_PlsX"/>
    <property type="match status" value="1"/>
</dbReference>
<name>A0ABU7REN3_9BACT</name>
<comment type="subunit">
    <text evidence="9 10">Homodimer. Probably interacts with PlsY.</text>
</comment>
<dbReference type="Pfam" id="PF02504">
    <property type="entry name" value="FA_synthesis"/>
    <property type="match status" value="2"/>
</dbReference>
<evidence type="ECO:0000256" key="1">
    <source>
        <dbReference type="ARBA" id="ARBA00001232"/>
    </source>
</evidence>
<evidence type="ECO:0000313" key="12">
    <source>
        <dbReference type="Proteomes" id="UP001357452"/>
    </source>
</evidence>
<keyword evidence="4 10" id="KW-0808">Transferase</keyword>
<keyword evidence="11" id="KW-0012">Acyltransferase</keyword>